<dbReference type="PATRIC" id="fig|401562.3.peg.4410"/>
<dbReference type="InterPro" id="IPR051603">
    <property type="entry name" value="Zinc-ADH_QOR/CCCR"/>
</dbReference>
<protein>
    <recommendedName>
        <fullName evidence="3">Zinc-type alcohol dehydrogenase-like protein</fullName>
    </recommendedName>
</protein>
<dbReference type="SUPFAM" id="SSF51735">
    <property type="entry name" value="NAD(P)-binding Rossmann-fold domains"/>
    <property type="match status" value="1"/>
</dbReference>
<evidence type="ECO:0000256" key="2">
    <source>
        <dbReference type="ARBA" id="ARBA00022857"/>
    </source>
</evidence>
<dbReference type="InterPro" id="IPR036291">
    <property type="entry name" value="NAD(P)-bd_dom_sf"/>
</dbReference>
<dbReference type="InterPro" id="IPR013154">
    <property type="entry name" value="ADH-like_N"/>
</dbReference>
<reference evidence="5 6" key="1">
    <citation type="journal article" date="2016" name="Front. Microbiol.">
        <title>Genomic Resource of Rice Seed Associated Bacteria.</title>
        <authorList>
            <person name="Midha S."/>
            <person name="Bansal K."/>
            <person name="Sharma S."/>
            <person name="Kumar N."/>
            <person name="Patil P.P."/>
            <person name="Chaudhry V."/>
            <person name="Patil P.B."/>
        </authorList>
    </citation>
    <scope>NUCLEOTIDE SEQUENCE [LARGE SCALE GENOMIC DNA]</scope>
    <source>
        <strain evidence="5 6">NS226</strain>
    </source>
</reference>
<organism evidence="5 6">
    <name type="scientific">Aureimonas ureilytica</name>
    <dbReference type="NCBI Taxonomy" id="401562"/>
    <lineage>
        <taxon>Bacteria</taxon>
        <taxon>Pseudomonadati</taxon>
        <taxon>Pseudomonadota</taxon>
        <taxon>Alphaproteobacteria</taxon>
        <taxon>Hyphomicrobiales</taxon>
        <taxon>Aurantimonadaceae</taxon>
        <taxon>Aureimonas</taxon>
    </lineage>
</organism>
<dbReference type="InterPro" id="IPR020843">
    <property type="entry name" value="ER"/>
</dbReference>
<keyword evidence="3" id="KW-0479">Metal-binding</keyword>
<dbReference type="OrthoDB" id="9785812at2"/>
<dbReference type="SMART" id="SM00829">
    <property type="entry name" value="PKS_ER"/>
    <property type="match status" value="1"/>
</dbReference>
<dbReference type="Pfam" id="PF08240">
    <property type="entry name" value="ADH_N"/>
    <property type="match status" value="1"/>
</dbReference>
<dbReference type="EMBL" id="LDPZ01000060">
    <property type="protein sequence ID" value="KTQ85388.1"/>
    <property type="molecule type" value="Genomic_DNA"/>
</dbReference>
<dbReference type="AlphaFoldDB" id="A0A175R3S5"/>
<dbReference type="CDD" id="cd08252">
    <property type="entry name" value="AL_MDR"/>
    <property type="match status" value="1"/>
</dbReference>
<evidence type="ECO:0000313" key="5">
    <source>
        <dbReference type="EMBL" id="KTQ85388.1"/>
    </source>
</evidence>
<dbReference type="Pfam" id="PF00107">
    <property type="entry name" value="ADH_zinc_N"/>
    <property type="match status" value="1"/>
</dbReference>
<dbReference type="PANTHER" id="PTHR44154">
    <property type="entry name" value="QUINONE OXIDOREDUCTASE"/>
    <property type="match status" value="1"/>
</dbReference>
<dbReference type="GO" id="GO:0008270">
    <property type="term" value="F:zinc ion binding"/>
    <property type="evidence" value="ECO:0007669"/>
    <property type="project" value="InterPro"/>
</dbReference>
<dbReference type="STRING" id="401562.NS365_06290"/>
<dbReference type="Gene3D" id="3.40.50.720">
    <property type="entry name" value="NAD(P)-binding Rossmann-like Domain"/>
    <property type="match status" value="1"/>
</dbReference>
<proteinExistence type="inferred from homology"/>
<feature type="domain" description="Enoyl reductase (ER)" evidence="4">
    <location>
        <begin position="16"/>
        <end position="332"/>
    </location>
</feature>
<dbReference type="InterPro" id="IPR011032">
    <property type="entry name" value="GroES-like_sf"/>
</dbReference>
<gene>
    <name evidence="5" type="ORF">NS226_19945</name>
</gene>
<sequence length="346" mass="37623">MRAVGYETSPPDKAVEHLSDLDLPRPLPTGRDLLVRVEAVSINPVDTKQRGPLDDPGRFPRVLGFDASGVVEAAGDDATLFRPGDAVFYAGAVDRQGSNAEFQLVDERIVARKPDRLDFADAAALPLTAITAWETLFDRFRIQPDETERGTLLVIGAAGGVGSIATQLARQLTALTVIGTASREETRAFALEHGCHHVIDHSRPMAPQIAELGLGPVDYVFALTQTPAHMNDIGALIRPFGELCVIDSAALDLAPIRFKSVSLHFEYMFTRPLFQTADMIEQHRLLSEISRLVDAGRLRSTRTRTLSPISAATIREGHRLSETGTMLGKVVVAGWPEREDKDASSA</sequence>
<keyword evidence="3" id="KW-0560">Oxidoreductase</keyword>
<dbReference type="Proteomes" id="UP000078272">
    <property type="component" value="Unassembled WGS sequence"/>
</dbReference>
<comment type="similarity">
    <text evidence="1 3">Belongs to the zinc-containing alcohol dehydrogenase family. Quinone oxidoreductase subfamily.</text>
</comment>
<dbReference type="Gene3D" id="3.90.180.10">
    <property type="entry name" value="Medium-chain alcohol dehydrogenases, catalytic domain"/>
    <property type="match status" value="1"/>
</dbReference>
<evidence type="ECO:0000256" key="1">
    <source>
        <dbReference type="ARBA" id="ARBA00010371"/>
    </source>
</evidence>
<name>A0A175R3S5_9HYPH</name>
<evidence type="ECO:0000313" key="6">
    <source>
        <dbReference type="Proteomes" id="UP000078272"/>
    </source>
</evidence>
<accession>A0A175R3S5</accession>
<dbReference type="InterPro" id="IPR013149">
    <property type="entry name" value="ADH-like_C"/>
</dbReference>
<keyword evidence="2" id="KW-0521">NADP</keyword>
<comment type="caution">
    <text evidence="5">The sequence shown here is derived from an EMBL/GenBank/DDBJ whole genome shotgun (WGS) entry which is preliminary data.</text>
</comment>
<dbReference type="SUPFAM" id="SSF50129">
    <property type="entry name" value="GroES-like"/>
    <property type="match status" value="1"/>
</dbReference>
<keyword evidence="3" id="KW-0862">Zinc</keyword>
<dbReference type="PANTHER" id="PTHR44154:SF1">
    <property type="entry name" value="QUINONE OXIDOREDUCTASE"/>
    <property type="match status" value="1"/>
</dbReference>
<dbReference type="GO" id="GO:0016491">
    <property type="term" value="F:oxidoreductase activity"/>
    <property type="evidence" value="ECO:0007669"/>
    <property type="project" value="UniProtKB-KW"/>
</dbReference>
<evidence type="ECO:0000256" key="3">
    <source>
        <dbReference type="RuleBase" id="RU364000"/>
    </source>
</evidence>
<dbReference type="InterPro" id="IPR014182">
    <property type="entry name" value="ADH_Zn_typ-1"/>
</dbReference>
<evidence type="ECO:0000259" key="4">
    <source>
        <dbReference type="SMART" id="SM00829"/>
    </source>
</evidence>
<dbReference type="NCBIfam" id="TIGR02817">
    <property type="entry name" value="adh_fam_1"/>
    <property type="match status" value="1"/>
</dbReference>
<dbReference type="RefSeq" id="WP_058636448.1">
    <property type="nucleotide sequence ID" value="NZ_LDPZ01000060.1"/>
</dbReference>